<gene>
    <name evidence="4" type="ORF">EC501_12320</name>
</gene>
<feature type="transmembrane region" description="Helical" evidence="3">
    <location>
        <begin position="93"/>
        <end position="112"/>
    </location>
</feature>
<evidence type="ECO:0000256" key="2">
    <source>
        <dbReference type="PIRNR" id="PIRNR016661"/>
    </source>
</evidence>
<dbReference type="GO" id="GO:0015225">
    <property type="term" value="F:biotin transmembrane transporter activity"/>
    <property type="evidence" value="ECO:0007669"/>
    <property type="project" value="UniProtKB-UniRule"/>
</dbReference>
<dbReference type="GO" id="GO:0005886">
    <property type="term" value="C:plasma membrane"/>
    <property type="evidence" value="ECO:0007669"/>
    <property type="project" value="UniProtKB-SubCell"/>
</dbReference>
<evidence type="ECO:0000256" key="3">
    <source>
        <dbReference type="SAM" id="Phobius"/>
    </source>
</evidence>
<dbReference type="PIRSF" id="PIRSF016661">
    <property type="entry name" value="BioY"/>
    <property type="match status" value="1"/>
</dbReference>
<keyword evidence="2" id="KW-0813">Transport</keyword>
<dbReference type="RefSeq" id="WP_122972605.1">
    <property type="nucleotide sequence ID" value="NZ_RHLQ01000031.1"/>
</dbReference>
<dbReference type="AlphaFoldDB" id="A0A3M8H6R9"/>
<keyword evidence="2" id="KW-1003">Cell membrane</keyword>
<comment type="caution">
    <text evidence="4">The sequence shown here is derived from an EMBL/GenBank/DDBJ whole genome shotgun (WGS) entry which is preliminary data.</text>
</comment>
<keyword evidence="3" id="KW-1133">Transmembrane helix</keyword>
<protein>
    <recommendedName>
        <fullName evidence="2">Biotin transporter</fullName>
    </recommendedName>
</protein>
<comment type="subcellular location">
    <subcellularLocation>
        <location evidence="2">Cell membrane</location>
        <topology evidence="2">Multi-pass membrane protein</topology>
    </subcellularLocation>
</comment>
<dbReference type="Gene3D" id="1.10.1760.20">
    <property type="match status" value="1"/>
</dbReference>
<evidence type="ECO:0000256" key="1">
    <source>
        <dbReference type="ARBA" id="ARBA00010692"/>
    </source>
</evidence>
<feature type="transmembrane region" description="Helical" evidence="3">
    <location>
        <begin position="38"/>
        <end position="60"/>
    </location>
</feature>
<keyword evidence="5" id="KW-1185">Reference proteome</keyword>
<sequence>MSTVQRTIFKTNALDLVYCGMFATLMMIGANITSFAPFFVVGGVPITLQTFFAVLAGLVLGSRNGAIACTVYMLIGLAGAPVFAKFSGGFDSILSPTFGFILVFILSAYTAGKLVETFQTLTSYIVAALTSMIIIYLVGTNWMYMSYKVWADAPPELSYQLIWGWMLIPLPKDIILGIFAALLAFRLQKVLKILPIKQSRTLGEK</sequence>
<feature type="transmembrane region" description="Helical" evidence="3">
    <location>
        <begin position="12"/>
        <end position="32"/>
    </location>
</feature>
<name>A0A3M8H6R9_9BACI</name>
<proteinExistence type="inferred from homology"/>
<feature type="transmembrane region" description="Helical" evidence="3">
    <location>
        <begin position="67"/>
        <end position="87"/>
    </location>
</feature>
<dbReference type="Proteomes" id="UP000279909">
    <property type="component" value="Unassembled WGS sequence"/>
</dbReference>
<feature type="transmembrane region" description="Helical" evidence="3">
    <location>
        <begin position="162"/>
        <end position="185"/>
    </location>
</feature>
<dbReference type="InterPro" id="IPR003784">
    <property type="entry name" value="BioY"/>
</dbReference>
<evidence type="ECO:0000313" key="5">
    <source>
        <dbReference type="Proteomes" id="UP000279909"/>
    </source>
</evidence>
<dbReference type="EMBL" id="RHLQ01000031">
    <property type="protein sequence ID" value="RNC98083.1"/>
    <property type="molecule type" value="Genomic_DNA"/>
</dbReference>
<dbReference type="PANTHER" id="PTHR34295">
    <property type="entry name" value="BIOTIN TRANSPORTER BIOY"/>
    <property type="match status" value="1"/>
</dbReference>
<evidence type="ECO:0000313" key="4">
    <source>
        <dbReference type="EMBL" id="RNC98083.1"/>
    </source>
</evidence>
<dbReference type="OrthoDB" id="9803495at2"/>
<keyword evidence="3" id="KW-0812">Transmembrane</keyword>
<reference evidence="4 5" key="1">
    <citation type="journal article" date="2014" name="Int. J. Syst. Evol. Microbiol.">
        <title>Lysinibacillus halotolerans sp. nov., isolated from saline-alkaline soil.</title>
        <authorList>
            <person name="Kong D."/>
            <person name="Wang Y."/>
            <person name="Zhao B."/>
            <person name="Li Y."/>
            <person name="Song J."/>
            <person name="Zhai Y."/>
            <person name="Zhang C."/>
            <person name="Wang H."/>
            <person name="Chen X."/>
            <person name="Zhao B."/>
            <person name="Ruan Z."/>
        </authorList>
    </citation>
    <scope>NUCLEOTIDE SEQUENCE [LARGE SCALE GENOMIC DNA]</scope>
    <source>
        <strain evidence="4 5">MCCC 1A12703</strain>
    </source>
</reference>
<keyword evidence="2 3" id="KW-0472">Membrane</keyword>
<comment type="similarity">
    <text evidence="1 2">Belongs to the BioY family.</text>
</comment>
<accession>A0A3M8H6R9</accession>
<dbReference type="Pfam" id="PF02632">
    <property type="entry name" value="BioY"/>
    <property type="match status" value="1"/>
</dbReference>
<dbReference type="PANTHER" id="PTHR34295:SF1">
    <property type="entry name" value="BIOTIN TRANSPORTER BIOY"/>
    <property type="match status" value="1"/>
</dbReference>
<organism evidence="4 5">
    <name type="scientific">Lysinibacillus halotolerans</name>
    <dbReference type="NCBI Taxonomy" id="1368476"/>
    <lineage>
        <taxon>Bacteria</taxon>
        <taxon>Bacillati</taxon>
        <taxon>Bacillota</taxon>
        <taxon>Bacilli</taxon>
        <taxon>Bacillales</taxon>
        <taxon>Bacillaceae</taxon>
        <taxon>Lysinibacillus</taxon>
    </lineage>
</organism>
<feature type="transmembrane region" description="Helical" evidence="3">
    <location>
        <begin position="124"/>
        <end position="142"/>
    </location>
</feature>